<dbReference type="AlphaFoldDB" id="A0A0A9GUR7"/>
<dbReference type="EMBL" id="GBRH01178808">
    <property type="protein sequence ID" value="JAE19088.1"/>
    <property type="molecule type" value="Transcribed_RNA"/>
</dbReference>
<reference evidence="1" key="1">
    <citation type="submission" date="2014-09" db="EMBL/GenBank/DDBJ databases">
        <authorList>
            <person name="Magalhaes I.L.F."/>
            <person name="Oliveira U."/>
            <person name="Santos F.R."/>
            <person name="Vidigal T.H.D.A."/>
            <person name="Brescovit A.D."/>
            <person name="Santos A.J."/>
        </authorList>
    </citation>
    <scope>NUCLEOTIDE SEQUENCE</scope>
    <source>
        <tissue evidence="1">Shoot tissue taken approximately 20 cm above the soil surface</tissue>
    </source>
</reference>
<organism evidence="1">
    <name type="scientific">Arundo donax</name>
    <name type="common">Giant reed</name>
    <name type="synonym">Donax arundinaceus</name>
    <dbReference type="NCBI Taxonomy" id="35708"/>
    <lineage>
        <taxon>Eukaryota</taxon>
        <taxon>Viridiplantae</taxon>
        <taxon>Streptophyta</taxon>
        <taxon>Embryophyta</taxon>
        <taxon>Tracheophyta</taxon>
        <taxon>Spermatophyta</taxon>
        <taxon>Magnoliopsida</taxon>
        <taxon>Liliopsida</taxon>
        <taxon>Poales</taxon>
        <taxon>Poaceae</taxon>
        <taxon>PACMAD clade</taxon>
        <taxon>Arundinoideae</taxon>
        <taxon>Arundineae</taxon>
        <taxon>Arundo</taxon>
    </lineage>
</organism>
<dbReference type="EMBL" id="GBRH01169146">
    <property type="protein sequence ID" value="JAE28750.1"/>
    <property type="molecule type" value="Transcribed_RNA"/>
</dbReference>
<evidence type="ECO:0000313" key="1">
    <source>
        <dbReference type="EMBL" id="JAE28750.1"/>
    </source>
</evidence>
<accession>A0A0A9GUR7</accession>
<name>A0A0A9GUR7_ARUDO</name>
<protein>
    <submittedName>
        <fullName evidence="1">Uncharacterized protein</fullName>
    </submittedName>
</protein>
<sequence length="95" mass="10230">MKSSAAQANAGTACELLVLRGPQPGLQRHLRQVRVHQPRYPGRCRAAASLLPERSTRWTSSSVVLAQGGAKSWRSPLNAGIKTAQREKRTEVAGG</sequence>
<reference evidence="1" key="2">
    <citation type="journal article" date="2015" name="Data Brief">
        <title>Shoot transcriptome of the giant reed, Arundo donax.</title>
        <authorList>
            <person name="Barrero R.A."/>
            <person name="Guerrero F.D."/>
            <person name="Moolhuijzen P."/>
            <person name="Goolsby J.A."/>
            <person name="Tidwell J."/>
            <person name="Bellgard S.E."/>
            <person name="Bellgard M.I."/>
        </authorList>
    </citation>
    <scope>NUCLEOTIDE SEQUENCE</scope>
    <source>
        <tissue evidence="1">Shoot tissue taken approximately 20 cm above the soil surface</tissue>
    </source>
</reference>
<proteinExistence type="predicted"/>